<dbReference type="PROSITE" id="PS50893">
    <property type="entry name" value="ABC_TRANSPORTER_2"/>
    <property type="match status" value="1"/>
</dbReference>
<keyword evidence="6 14" id="KW-0067">ATP-binding</keyword>
<evidence type="ECO:0000256" key="3">
    <source>
        <dbReference type="ARBA" id="ARBA00022475"/>
    </source>
</evidence>
<keyword evidence="9" id="KW-0445">Lipid transport</keyword>
<reference evidence="14 15" key="1">
    <citation type="submission" date="2019-09" db="EMBL/GenBank/DDBJ databases">
        <title>Whole-genome sequence of the purple sulfur bacterium Thiohalocapsa marina DSM 19078.</title>
        <authorList>
            <person name="Kyndt J.A."/>
            <person name="Meyer T.E."/>
        </authorList>
    </citation>
    <scope>NUCLEOTIDE SEQUENCE [LARGE SCALE GENOMIC DNA]</scope>
    <source>
        <strain evidence="14 15">DSM 19078</strain>
    </source>
</reference>
<protein>
    <submittedName>
        <fullName evidence="14">Lipid A export permease/ATP-binding protein MsbA</fullName>
    </submittedName>
</protein>
<feature type="domain" description="ABC transporter" evidence="12">
    <location>
        <begin position="345"/>
        <end position="581"/>
    </location>
</feature>
<keyword evidence="8 11" id="KW-1133">Transmembrane helix</keyword>
<feature type="domain" description="ABC transmembrane type-1" evidence="13">
    <location>
        <begin position="31"/>
        <end position="313"/>
    </location>
</feature>
<evidence type="ECO:0000313" key="15">
    <source>
        <dbReference type="Proteomes" id="UP000322981"/>
    </source>
</evidence>
<evidence type="ECO:0000256" key="6">
    <source>
        <dbReference type="ARBA" id="ARBA00022840"/>
    </source>
</evidence>
<dbReference type="AlphaFoldDB" id="A0A5M8FSS4"/>
<dbReference type="NCBIfam" id="TIGR02203">
    <property type="entry name" value="MsbA_lipidA"/>
    <property type="match status" value="1"/>
</dbReference>
<dbReference type="Pfam" id="PF00664">
    <property type="entry name" value="ABC_membrane"/>
    <property type="match status" value="1"/>
</dbReference>
<evidence type="ECO:0000256" key="10">
    <source>
        <dbReference type="ARBA" id="ARBA00023136"/>
    </source>
</evidence>
<comment type="caution">
    <text evidence="14">The sequence shown here is derived from an EMBL/GenBank/DDBJ whole genome shotgun (WGS) entry which is preliminary data.</text>
</comment>
<sequence length="598" mass="65550">MREEHAVDVFSGGDTYRRLLRYVRPYWRMFALSIVGMLVFAATEPVFAAMIKPLLDGSFVDRDPDVVRLMPLLLVAVFAVRGVAGFVNTYCLKWVGRRVVADLRQQMFDHLLRSPTRYYDSHDTGQLLAKLTYNVESVASATTSAVTTLVRDGFTALALLGYMLYLDAALSVIFLLVGPAMAFSIKYATKRFRRYGKRIQERVGSLTHVAQEAIDGHRVVKAFGGEAAESAEFSRINEKTRSLQMKVIAVESVSVPLVQLLSAVAIGVIVYLSTMQGLREDITVGTFMSFVVAMGLMLPPVKRLTAVNSQLQRGIVAADSLFQLLDSETESDTGAHQVQRAQGRIEYRHLTHVYADDKGPVIHDLNLVVEPGESVALVGRSGSGKSTLASLLPRFYDPSAGQILLDGVDIRSLTLASLRAQISLVTQDVVLFNDTVARNIAYGQPEAVSRAEIERVAEAAHALEFIRQLPQGLDTLVGDRGVLLSGGQRQRIAIARAMLKDAPILVLDEATSALDTESERHIQAALAALMAHRTTLVIAHRLSTIEHVDRIVVLDGGRIVEQGRHAELLARDGYYARLHRLQFHDAGPLPPPGRGAPA</sequence>
<comment type="subcellular location">
    <subcellularLocation>
        <location evidence="1">Cell membrane</location>
        <topology evidence="1">Multi-pass membrane protein</topology>
    </subcellularLocation>
</comment>
<evidence type="ECO:0000256" key="11">
    <source>
        <dbReference type="SAM" id="Phobius"/>
    </source>
</evidence>
<dbReference type="Gene3D" id="1.20.1560.10">
    <property type="entry name" value="ABC transporter type 1, transmembrane domain"/>
    <property type="match status" value="1"/>
</dbReference>
<evidence type="ECO:0000256" key="7">
    <source>
        <dbReference type="ARBA" id="ARBA00022967"/>
    </source>
</evidence>
<keyword evidence="2" id="KW-0813">Transport</keyword>
<keyword evidence="5" id="KW-0547">Nucleotide-binding</keyword>
<feature type="transmembrane region" description="Helical" evidence="11">
    <location>
        <begin position="26"/>
        <end position="48"/>
    </location>
</feature>
<dbReference type="CDD" id="cd18552">
    <property type="entry name" value="ABC_6TM_MsbA_like"/>
    <property type="match status" value="1"/>
</dbReference>
<dbReference type="Pfam" id="PF00005">
    <property type="entry name" value="ABC_tran"/>
    <property type="match status" value="1"/>
</dbReference>
<name>A0A5M8FSS4_9GAMM</name>
<dbReference type="InterPro" id="IPR039421">
    <property type="entry name" value="Type_1_exporter"/>
</dbReference>
<dbReference type="Proteomes" id="UP000322981">
    <property type="component" value="Unassembled WGS sequence"/>
</dbReference>
<dbReference type="SUPFAM" id="SSF90123">
    <property type="entry name" value="ABC transporter transmembrane region"/>
    <property type="match status" value="1"/>
</dbReference>
<evidence type="ECO:0000256" key="4">
    <source>
        <dbReference type="ARBA" id="ARBA00022692"/>
    </source>
</evidence>
<evidence type="ECO:0000313" key="14">
    <source>
        <dbReference type="EMBL" id="KAA6185792.1"/>
    </source>
</evidence>
<evidence type="ECO:0000256" key="1">
    <source>
        <dbReference type="ARBA" id="ARBA00004651"/>
    </source>
</evidence>
<evidence type="ECO:0000256" key="9">
    <source>
        <dbReference type="ARBA" id="ARBA00023055"/>
    </source>
</evidence>
<dbReference type="PANTHER" id="PTHR43394">
    <property type="entry name" value="ATP-DEPENDENT PERMEASE MDL1, MITOCHONDRIAL"/>
    <property type="match status" value="1"/>
</dbReference>
<evidence type="ECO:0000259" key="13">
    <source>
        <dbReference type="PROSITE" id="PS50929"/>
    </source>
</evidence>
<evidence type="ECO:0000256" key="2">
    <source>
        <dbReference type="ARBA" id="ARBA00022448"/>
    </source>
</evidence>
<keyword evidence="3" id="KW-1003">Cell membrane</keyword>
<dbReference type="GO" id="GO:0034040">
    <property type="term" value="F:ATPase-coupled lipid transmembrane transporter activity"/>
    <property type="evidence" value="ECO:0007669"/>
    <property type="project" value="InterPro"/>
</dbReference>
<dbReference type="PROSITE" id="PS00211">
    <property type="entry name" value="ABC_TRANSPORTER_1"/>
    <property type="match status" value="1"/>
</dbReference>
<evidence type="ECO:0000256" key="8">
    <source>
        <dbReference type="ARBA" id="ARBA00022989"/>
    </source>
</evidence>
<dbReference type="EMBL" id="VWXX01000007">
    <property type="protein sequence ID" value="KAA6185792.1"/>
    <property type="molecule type" value="Genomic_DNA"/>
</dbReference>
<dbReference type="CDD" id="cd03251">
    <property type="entry name" value="ABCC_MsbA"/>
    <property type="match status" value="1"/>
</dbReference>
<evidence type="ECO:0000259" key="12">
    <source>
        <dbReference type="PROSITE" id="PS50893"/>
    </source>
</evidence>
<dbReference type="InterPro" id="IPR003593">
    <property type="entry name" value="AAA+_ATPase"/>
</dbReference>
<dbReference type="SMART" id="SM00382">
    <property type="entry name" value="AAA"/>
    <property type="match status" value="1"/>
</dbReference>
<feature type="transmembrane region" description="Helical" evidence="11">
    <location>
        <begin position="69"/>
        <end position="87"/>
    </location>
</feature>
<keyword evidence="10 11" id="KW-0472">Membrane</keyword>
<dbReference type="InterPro" id="IPR017871">
    <property type="entry name" value="ABC_transporter-like_CS"/>
</dbReference>
<keyword evidence="7" id="KW-1278">Translocase</keyword>
<gene>
    <name evidence="14" type="primary">msbA</name>
    <name evidence="14" type="ORF">F2Q65_07260</name>
</gene>
<dbReference type="PROSITE" id="PS50929">
    <property type="entry name" value="ABC_TM1F"/>
    <property type="match status" value="1"/>
</dbReference>
<keyword evidence="15" id="KW-1185">Reference proteome</keyword>
<dbReference type="InterPro" id="IPR027417">
    <property type="entry name" value="P-loop_NTPase"/>
</dbReference>
<organism evidence="14 15">
    <name type="scientific">Thiohalocapsa marina</name>
    <dbReference type="NCBI Taxonomy" id="424902"/>
    <lineage>
        <taxon>Bacteria</taxon>
        <taxon>Pseudomonadati</taxon>
        <taxon>Pseudomonadota</taxon>
        <taxon>Gammaproteobacteria</taxon>
        <taxon>Chromatiales</taxon>
        <taxon>Chromatiaceae</taxon>
        <taxon>Thiohalocapsa</taxon>
    </lineage>
</organism>
<dbReference type="InterPro" id="IPR003439">
    <property type="entry name" value="ABC_transporter-like_ATP-bd"/>
</dbReference>
<feature type="transmembrane region" description="Helical" evidence="11">
    <location>
        <begin position="162"/>
        <end position="188"/>
    </location>
</feature>
<dbReference type="GO" id="GO:0015421">
    <property type="term" value="F:ABC-type oligopeptide transporter activity"/>
    <property type="evidence" value="ECO:0007669"/>
    <property type="project" value="TreeGrafter"/>
</dbReference>
<dbReference type="SUPFAM" id="SSF52540">
    <property type="entry name" value="P-loop containing nucleoside triphosphate hydrolases"/>
    <property type="match status" value="1"/>
</dbReference>
<dbReference type="PANTHER" id="PTHR43394:SF1">
    <property type="entry name" value="ATP-BINDING CASSETTE SUB-FAMILY B MEMBER 10, MITOCHONDRIAL"/>
    <property type="match status" value="1"/>
</dbReference>
<dbReference type="FunFam" id="3.40.50.300:FF:000218">
    <property type="entry name" value="Multidrug ABC transporter ATP-binding protein"/>
    <property type="match status" value="1"/>
</dbReference>
<dbReference type="InterPro" id="IPR011527">
    <property type="entry name" value="ABC1_TM_dom"/>
</dbReference>
<dbReference type="GO" id="GO:0005524">
    <property type="term" value="F:ATP binding"/>
    <property type="evidence" value="ECO:0007669"/>
    <property type="project" value="UniProtKB-KW"/>
</dbReference>
<evidence type="ECO:0000256" key="5">
    <source>
        <dbReference type="ARBA" id="ARBA00022741"/>
    </source>
</evidence>
<dbReference type="InterPro" id="IPR036640">
    <property type="entry name" value="ABC1_TM_sf"/>
</dbReference>
<dbReference type="OrthoDB" id="9759820at2"/>
<dbReference type="Gene3D" id="3.40.50.300">
    <property type="entry name" value="P-loop containing nucleotide triphosphate hydrolases"/>
    <property type="match status" value="1"/>
</dbReference>
<dbReference type="GO" id="GO:0016887">
    <property type="term" value="F:ATP hydrolysis activity"/>
    <property type="evidence" value="ECO:0007669"/>
    <property type="project" value="InterPro"/>
</dbReference>
<feature type="transmembrane region" description="Helical" evidence="11">
    <location>
        <begin position="282"/>
        <end position="301"/>
    </location>
</feature>
<keyword evidence="4 11" id="KW-0812">Transmembrane</keyword>
<dbReference type="GO" id="GO:0005886">
    <property type="term" value="C:plasma membrane"/>
    <property type="evidence" value="ECO:0007669"/>
    <property type="project" value="UniProtKB-SubCell"/>
</dbReference>
<feature type="transmembrane region" description="Helical" evidence="11">
    <location>
        <begin position="247"/>
        <end position="270"/>
    </location>
</feature>
<dbReference type="RefSeq" id="WP_150091907.1">
    <property type="nucleotide sequence ID" value="NZ_JBFUOH010000048.1"/>
</dbReference>
<dbReference type="InterPro" id="IPR011917">
    <property type="entry name" value="ABC_transpr_lipidA"/>
</dbReference>
<accession>A0A5M8FSS4</accession>
<proteinExistence type="predicted"/>